<sequence>MPPRRSNTPKRPLRTEAELEPLIRDYFARNNIPQSAKQVAQVVNDQRQVTLVRNILDRLVEQDVLWSLEEPGEVTAYYPFTPTVDGSEQSLDLDQVVLQIEELSAQAHQYNALIDKVSVFERKLNCLDLVQQDDALLSAAATARARPNFPDNFHSKLRDLLATSRYQWSRSQNVFNTVWPLVYPPLLHLLAQSTDPVEFMRNRGIVTDTMAGVDLSRIPYTSPPSGMPRFSIRWP</sequence>
<accession>A0A0L0SHJ5</accession>
<keyword evidence="2" id="KW-1185">Reference proteome</keyword>
<dbReference type="EMBL" id="GG745339">
    <property type="protein sequence ID" value="KNE61963.1"/>
    <property type="molecule type" value="Genomic_DNA"/>
</dbReference>
<dbReference type="Proteomes" id="UP000054350">
    <property type="component" value="Unassembled WGS sequence"/>
</dbReference>
<dbReference type="OrthoDB" id="10284058at2759"/>
<dbReference type="AlphaFoldDB" id="A0A0L0SHJ5"/>
<evidence type="ECO:0000313" key="2">
    <source>
        <dbReference type="Proteomes" id="UP000054350"/>
    </source>
</evidence>
<name>A0A0L0SHJ5_ALLM3</name>
<proteinExistence type="predicted"/>
<organism evidence="1 2">
    <name type="scientific">Allomyces macrogynus (strain ATCC 38327)</name>
    <name type="common">Allomyces javanicus var. macrogynus</name>
    <dbReference type="NCBI Taxonomy" id="578462"/>
    <lineage>
        <taxon>Eukaryota</taxon>
        <taxon>Fungi</taxon>
        <taxon>Fungi incertae sedis</taxon>
        <taxon>Blastocladiomycota</taxon>
        <taxon>Blastocladiomycetes</taxon>
        <taxon>Blastocladiales</taxon>
        <taxon>Blastocladiaceae</taxon>
        <taxon>Allomyces</taxon>
    </lineage>
</organism>
<gene>
    <name evidence="1" type="ORF">AMAG_07229</name>
</gene>
<reference evidence="1 2" key="1">
    <citation type="submission" date="2009-11" db="EMBL/GenBank/DDBJ databases">
        <title>Annotation of Allomyces macrogynus ATCC 38327.</title>
        <authorList>
            <consortium name="The Broad Institute Genome Sequencing Platform"/>
            <person name="Russ C."/>
            <person name="Cuomo C."/>
            <person name="Burger G."/>
            <person name="Gray M.W."/>
            <person name="Holland P.W.H."/>
            <person name="King N."/>
            <person name="Lang F.B.F."/>
            <person name="Roger A.J."/>
            <person name="Ruiz-Trillo I."/>
            <person name="Young S.K."/>
            <person name="Zeng Q."/>
            <person name="Gargeya S."/>
            <person name="Fitzgerald M."/>
            <person name="Haas B."/>
            <person name="Abouelleil A."/>
            <person name="Alvarado L."/>
            <person name="Arachchi H.M."/>
            <person name="Berlin A."/>
            <person name="Chapman S.B."/>
            <person name="Gearin G."/>
            <person name="Goldberg J."/>
            <person name="Griggs A."/>
            <person name="Gujja S."/>
            <person name="Hansen M."/>
            <person name="Heiman D."/>
            <person name="Howarth C."/>
            <person name="Larimer J."/>
            <person name="Lui A."/>
            <person name="MacDonald P.J.P."/>
            <person name="McCowen C."/>
            <person name="Montmayeur A."/>
            <person name="Murphy C."/>
            <person name="Neiman D."/>
            <person name="Pearson M."/>
            <person name="Priest M."/>
            <person name="Roberts A."/>
            <person name="Saif S."/>
            <person name="Shea T."/>
            <person name="Sisk P."/>
            <person name="Stolte C."/>
            <person name="Sykes S."/>
            <person name="Wortman J."/>
            <person name="Nusbaum C."/>
            <person name="Birren B."/>
        </authorList>
    </citation>
    <scope>NUCLEOTIDE SEQUENCE [LARGE SCALE GENOMIC DNA]</scope>
    <source>
        <strain evidence="1 2">ATCC 38327</strain>
    </source>
</reference>
<evidence type="ECO:0000313" key="1">
    <source>
        <dbReference type="EMBL" id="KNE61963.1"/>
    </source>
</evidence>
<reference evidence="2" key="2">
    <citation type="submission" date="2009-11" db="EMBL/GenBank/DDBJ databases">
        <title>The Genome Sequence of Allomyces macrogynus strain ATCC 38327.</title>
        <authorList>
            <consortium name="The Broad Institute Genome Sequencing Platform"/>
            <person name="Russ C."/>
            <person name="Cuomo C."/>
            <person name="Shea T."/>
            <person name="Young S.K."/>
            <person name="Zeng Q."/>
            <person name="Koehrsen M."/>
            <person name="Haas B."/>
            <person name="Borodovsky M."/>
            <person name="Guigo R."/>
            <person name="Alvarado L."/>
            <person name="Berlin A."/>
            <person name="Borenstein D."/>
            <person name="Chen Z."/>
            <person name="Engels R."/>
            <person name="Freedman E."/>
            <person name="Gellesch M."/>
            <person name="Goldberg J."/>
            <person name="Griggs A."/>
            <person name="Gujja S."/>
            <person name="Heiman D."/>
            <person name="Hepburn T."/>
            <person name="Howarth C."/>
            <person name="Jen D."/>
            <person name="Larson L."/>
            <person name="Lewis B."/>
            <person name="Mehta T."/>
            <person name="Park D."/>
            <person name="Pearson M."/>
            <person name="Roberts A."/>
            <person name="Saif S."/>
            <person name="Shenoy N."/>
            <person name="Sisk P."/>
            <person name="Stolte C."/>
            <person name="Sykes S."/>
            <person name="Walk T."/>
            <person name="White J."/>
            <person name="Yandava C."/>
            <person name="Burger G."/>
            <person name="Gray M.W."/>
            <person name="Holland P.W.H."/>
            <person name="King N."/>
            <person name="Lang F.B.F."/>
            <person name="Roger A.J."/>
            <person name="Ruiz-Trillo I."/>
            <person name="Lander E."/>
            <person name="Nusbaum C."/>
        </authorList>
    </citation>
    <scope>NUCLEOTIDE SEQUENCE [LARGE SCALE GENOMIC DNA]</scope>
    <source>
        <strain evidence="2">ATCC 38327</strain>
    </source>
</reference>
<protein>
    <submittedName>
        <fullName evidence="1">Uncharacterized protein</fullName>
    </submittedName>
</protein>
<dbReference type="VEuPathDB" id="FungiDB:AMAG_07229"/>